<proteinExistence type="predicted"/>
<dbReference type="Gene3D" id="3.40.50.11010">
    <property type="match status" value="1"/>
</dbReference>
<organism evidence="1 2">
    <name type="scientific">Brucella cytisi</name>
    <dbReference type="NCBI Taxonomy" id="407152"/>
    <lineage>
        <taxon>Bacteria</taxon>
        <taxon>Pseudomonadati</taxon>
        <taxon>Pseudomonadota</taxon>
        <taxon>Alphaproteobacteria</taxon>
        <taxon>Hyphomicrobiales</taxon>
        <taxon>Brucellaceae</taxon>
        <taxon>Brucella/Ochrobactrum group</taxon>
        <taxon>Brucella</taxon>
    </lineage>
</organism>
<comment type="caution">
    <text evidence="1">The sequence shown here is derived from an EMBL/GenBank/DDBJ whole genome shotgun (WGS) entry which is preliminary data.</text>
</comment>
<dbReference type="SUPFAM" id="SSF53756">
    <property type="entry name" value="UDP-Glycosyltransferase/glycogen phosphorylase"/>
    <property type="match status" value="1"/>
</dbReference>
<dbReference type="RefSeq" id="WP_071633761.1">
    <property type="nucleotide sequence ID" value="NZ_MOEC01000034.1"/>
</dbReference>
<dbReference type="EMBL" id="MOEC01000034">
    <property type="protein sequence ID" value="OIS91118.1"/>
    <property type="molecule type" value="Genomic_DNA"/>
</dbReference>
<evidence type="ECO:0008006" key="3">
    <source>
        <dbReference type="Google" id="ProtNLM"/>
    </source>
</evidence>
<dbReference type="PANTHER" id="PTHR12526">
    <property type="entry name" value="GLYCOSYLTRANSFERASE"/>
    <property type="match status" value="1"/>
</dbReference>
<name>A0A1J6I030_9HYPH</name>
<sequence>MTTKQLIIASTHPFMADMRFGTAYLAEALCELGWDILYIEQPTSPLHLIHPRARDRAWNKAVGAIRAFSDKTQTYQLGGGRLTLLQTIVPWPHINLPLMRGEFMLDYWWKFAFPGIPRILKQIGLTNPQAMLIDSPYFYSLAQHLKLHTLYRYADRIQYFPEITPALLTKQHVALQSTDIVLYTSNAMLDDLSERTKPVHYLPNGVNTTPFKKAYDEPVELATIAKPRIIYSGTLGPWLDTTALRTAALALPDLQFVLLGKSSVEHPSLANIANIHFLGTVPHYQVPAFLQHSDVGVIPFDIVNQREFVAAINPLKLYEYCAAGLPVVSYVSDETRKAGDLINYYTTPEEFVTTIRSALARANKKDQLNRKEWAVTMSWHNRGIVLQDLIFSLCKSNT</sequence>
<dbReference type="AlphaFoldDB" id="A0A1J6I030"/>
<evidence type="ECO:0000313" key="1">
    <source>
        <dbReference type="EMBL" id="OIS91118.1"/>
    </source>
</evidence>
<dbReference type="Pfam" id="PF13692">
    <property type="entry name" value="Glyco_trans_1_4"/>
    <property type="match status" value="1"/>
</dbReference>
<protein>
    <recommendedName>
        <fullName evidence="3">Glycosyltransferase</fullName>
    </recommendedName>
</protein>
<keyword evidence="2" id="KW-1185">Reference proteome</keyword>
<reference evidence="1 2" key="1">
    <citation type="submission" date="2016-10" db="EMBL/GenBank/DDBJ databases">
        <title>The Draft Genome Sequence of the Potato Rhizosphere Bacteria Ochrobactrum sp. IPA7.2.</title>
        <authorList>
            <person name="Gogoleva N.E."/>
            <person name="Khlopko Y.A."/>
            <person name="Burygin G.L."/>
            <person name="Plotnikov A.O."/>
        </authorList>
    </citation>
    <scope>NUCLEOTIDE SEQUENCE [LARGE SCALE GENOMIC DNA]</scope>
    <source>
        <strain evidence="1 2">IPA7.2</strain>
    </source>
</reference>
<dbReference type="Gene3D" id="3.40.50.2000">
    <property type="entry name" value="Glycogen Phosphorylase B"/>
    <property type="match status" value="1"/>
</dbReference>
<gene>
    <name evidence="1" type="ORF">BLA27_23280</name>
</gene>
<dbReference type="Proteomes" id="UP000182985">
    <property type="component" value="Unassembled WGS sequence"/>
</dbReference>
<evidence type="ECO:0000313" key="2">
    <source>
        <dbReference type="Proteomes" id="UP000182985"/>
    </source>
</evidence>
<accession>A0A1J6I030</accession>